<proteinExistence type="inferred from homology"/>
<evidence type="ECO:0000256" key="4">
    <source>
        <dbReference type="ARBA" id="ARBA00023136"/>
    </source>
</evidence>
<dbReference type="PANTHER" id="PTHR10414">
    <property type="entry name" value="ETHANOLAMINEPHOSPHOTRANSFERASE"/>
    <property type="match status" value="1"/>
</dbReference>
<dbReference type="GO" id="GO:0005794">
    <property type="term" value="C:Golgi apparatus"/>
    <property type="evidence" value="ECO:0007669"/>
    <property type="project" value="TreeGrafter"/>
</dbReference>
<sequence length="315" mass="35703">MPMLDALKRSMLQSEYLKPEVVAGFDSYKYSCLDTSPLSQYVMHPFWNQVVKVCPGWIAPNVLTFAGFIWTVLVYLLLTIYDYSFEASSSMSSSPPVPSWVWLLGSWSIFLAHTLDGIDGKHARRTGTSSPLGELFDHGLDSWTTAIIPVCLYSIFGIQDYSATRLYFCLWNVLICFYLSHWEKYNTGLLYLPWSYDFSMLTCALVFLITGVLGHELWKVALPLINISVGTLFETMLYLGSMGLTLPLSALHVYLQPSPKHNLWEMHRPLLPLMGLLVSSSWWATHSPNGILDRDPRCFFFLTGTLGRCTGLCFL</sequence>
<dbReference type="InterPro" id="IPR043130">
    <property type="entry name" value="CDP-OH_PTrfase_TM_dom"/>
</dbReference>
<dbReference type="InterPro" id="IPR014472">
    <property type="entry name" value="CHOPT"/>
</dbReference>
<dbReference type="Gene3D" id="1.20.120.1760">
    <property type="match status" value="1"/>
</dbReference>
<organism evidence="6">
    <name type="scientific">Cyprideis torosa</name>
    <dbReference type="NCBI Taxonomy" id="163714"/>
    <lineage>
        <taxon>Eukaryota</taxon>
        <taxon>Metazoa</taxon>
        <taxon>Ecdysozoa</taxon>
        <taxon>Arthropoda</taxon>
        <taxon>Crustacea</taxon>
        <taxon>Oligostraca</taxon>
        <taxon>Ostracoda</taxon>
        <taxon>Podocopa</taxon>
        <taxon>Podocopida</taxon>
        <taxon>Cytherocopina</taxon>
        <taxon>Cytheroidea</taxon>
        <taxon>Cytherideidae</taxon>
        <taxon>Cyprideis</taxon>
    </lineage>
</organism>
<evidence type="ECO:0000313" key="6">
    <source>
        <dbReference type="EMBL" id="CAD7234509.1"/>
    </source>
</evidence>
<comment type="subcellular location">
    <subcellularLocation>
        <location evidence="1">Membrane</location>
    </subcellularLocation>
</comment>
<keyword evidence="3 5" id="KW-0808">Transferase</keyword>
<dbReference type="GO" id="GO:0004307">
    <property type="term" value="F:ethanolaminephosphotransferase activity"/>
    <property type="evidence" value="ECO:0007669"/>
    <property type="project" value="TreeGrafter"/>
</dbReference>
<reference evidence="6" key="1">
    <citation type="submission" date="2020-11" db="EMBL/GenBank/DDBJ databases">
        <authorList>
            <person name="Tran Van P."/>
        </authorList>
    </citation>
    <scope>NUCLEOTIDE SEQUENCE</scope>
</reference>
<dbReference type="PANTHER" id="PTHR10414:SF71">
    <property type="entry name" value="FI05338P"/>
    <property type="match status" value="1"/>
</dbReference>
<dbReference type="GO" id="GO:0006646">
    <property type="term" value="P:phosphatidylethanolamine biosynthetic process"/>
    <property type="evidence" value="ECO:0007669"/>
    <property type="project" value="TreeGrafter"/>
</dbReference>
<dbReference type="InterPro" id="IPR048254">
    <property type="entry name" value="CDP_ALCOHOL_P_TRANSF_CS"/>
</dbReference>
<comment type="similarity">
    <text evidence="2 5">Belongs to the CDP-alcohol phosphatidyltransferase class-I family.</text>
</comment>
<dbReference type="PROSITE" id="PS00379">
    <property type="entry name" value="CDP_ALCOHOL_P_TRANSF"/>
    <property type="match status" value="1"/>
</dbReference>
<evidence type="ECO:0000256" key="3">
    <source>
        <dbReference type="ARBA" id="ARBA00022679"/>
    </source>
</evidence>
<accession>A0A7R8WMH7</accession>
<dbReference type="AlphaFoldDB" id="A0A7R8WMH7"/>
<dbReference type="GO" id="GO:0005789">
    <property type="term" value="C:endoplasmic reticulum membrane"/>
    <property type="evidence" value="ECO:0007669"/>
    <property type="project" value="TreeGrafter"/>
</dbReference>
<evidence type="ECO:0000256" key="1">
    <source>
        <dbReference type="ARBA" id="ARBA00004370"/>
    </source>
</evidence>
<dbReference type="Pfam" id="PF01066">
    <property type="entry name" value="CDP-OH_P_transf"/>
    <property type="match status" value="1"/>
</dbReference>
<gene>
    <name evidence="6" type="ORF">CTOB1V02_LOCUS12325</name>
</gene>
<protein>
    <submittedName>
        <fullName evidence="6">Uncharacterized protein</fullName>
    </submittedName>
</protein>
<evidence type="ECO:0000256" key="2">
    <source>
        <dbReference type="ARBA" id="ARBA00010441"/>
    </source>
</evidence>
<keyword evidence="4" id="KW-0472">Membrane</keyword>
<dbReference type="InterPro" id="IPR000462">
    <property type="entry name" value="CDP-OH_P_trans"/>
</dbReference>
<name>A0A7R8WMH7_9CRUS</name>
<dbReference type="OrthoDB" id="196717at2759"/>
<dbReference type="FunFam" id="1.20.120.1760:FF:000016">
    <property type="entry name" value="ethanolaminephosphotransferase 1"/>
    <property type="match status" value="1"/>
</dbReference>
<evidence type="ECO:0000256" key="5">
    <source>
        <dbReference type="RuleBase" id="RU003750"/>
    </source>
</evidence>
<dbReference type="EMBL" id="OB668935">
    <property type="protein sequence ID" value="CAD7234509.1"/>
    <property type="molecule type" value="Genomic_DNA"/>
</dbReference>